<protein>
    <submittedName>
        <fullName evidence="1">Uncharacterized protein</fullName>
    </submittedName>
</protein>
<evidence type="ECO:0000313" key="2">
    <source>
        <dbReference type="Proteomes" id="UP000694722"/>
    </source>
</evidence>
<dbReference type="Proteomes" id="UP000694722">
    <property type="component" value="Unplaced"/>
</dbReference>
<dbReference type="AlphaFoldDB" id="A0A8D0J9T4"/>
<proteinExistence type="predicted"/>
<name>A0A8D0J9T4_PIG</name>
<sequence length="96" mass="10573">MSSDSFLVASLRFSRHGIMSFGNSDSFISSFPVWILFISFISLIAVARISKTMLNSSDKSGHLCFVPDLSGNSLSFSPLRMVLALGLSFMDFIVLR</sequence>
<organism evidence="1 2">
    <name type="scientific">Sus scrofa</name>
    <name type="common">Pig</name>
    <dbReference type="NCBI Taxonomy" id="9823"/>
    <lineage>
        <taxon>Eukaryota</taxon>
        <taxon>Metazoa</taxon>
        <taxon>Chordata</taxon>
        <taxon>Craniata</taxon>
        <taxon>Vertebrata</taxon>
        <taxon>Euteleostomi</taxon>
        <taxon>Mammalia</taxon>
        <taxon>Eutheria</taxon>
        <taxon>Laurasiatheria</taxon>
        <taxon>Artiodactyla</taxon>
        <taxon>Suina</taxon>
        <taxon>Suidae</taxon>
        <taxon>Sus</taxon>
    </lineage>
</organism>
<reference evidence="1" key="1">
    <citation type="submission" date="2025-08" db="UniProtKB">
        <authorList>
            <consortium name="Ensembl"/>
        </authorList>
    </citation>
    <scope>IDENTIFICATION</scope>
</reference>
<accession>A0A8D0J9T4</accession>
<dbReference type="Ensembl" id="ENSSSCT00040096263.1">
    <property type="protein sequence ID" value="ENSSSCP00040042739.1"/>
    <property type="gene ID" value="ENSSSCG00040070204.1"/>
</dbReference>
<evidence type="ECO:0000313" key="1">
    <source>
        <dbReference type="Ensembl" id="ENSSSCP00040042739.1"/>
    </source>
</evidence>